<protein>
    <recommendedName>
        <fullName evidence="4">Histidine-containing phosphotransfer protein</fullName>
    </recommendedName>
</protein>
<dbReference type="PANTHER" id="PTHR28242">
    <property type="entry name" value="PHOSPHORELAY INTERMEDIATE PROTEIN YPD1"/>
    <property type="match status" value="1"/>
</dbReference>
<dbReference type="PROSITE" id="PS50894">
    <property type="entry name" value="HPT"/>
    <property type="match status" value="1"/>
</dbReference>
<dbReference type="SUPFAM" id="SSF47226">
    <property type="entry name" value="Histidine-containing phosphotransfer domain, HPT domain"/>
    <property type="match status" value="1"/>
</dbReference>
<dbReference type="InterPro" id="IPR008207">
    <property type="entry name" value="Sig_transdc_His_kin_Hpt_dom"/>
</dbReference>
<accession>A0A1S3C868</accession>
<dbReference type="RefSeq" id="XP_008458783.2">
    <property type="nucleotide sequence ID" value="XM_008460561.3"/>
</dbReference>
<gene>
    <name evidence="7" type="primary">LOC103498077</name>
</gene>
<keyword evidence="2 4" id="KW-0902">Two-component regulatory system</keyword>
<dbReference type="InParanoid" id="A0A1S3C868"/>
<comment type="subcellular location">
    <subcellularLocation>
        <location evidence="4">Cytoplasm</location>
        <location evidence="4">Cytosol</location>
    </subcellularLocation>
    <subcellularLocation>
        <location evidence="4">Nucleus</location>
    </subcellularLocation>
</comment>
<dbReference type="AlphaFoldDB" id="A0A1S3C868"/>
<dbReference type="GO" id="GO:0005829">
    <property type="term" value="C:cytosol"/>
    <property type="evidence" value="ECO:0007669"/>
    <property type="project" value="UniProtKB-SubCell"/>
</dbReference>
<feature type="domain" description="HPt" evidence="5">
    <location>
        <begin position="38"/>
        <end position="133"/>
    </location>
</feature>
<keyword evidence="3" id="KW-0597">Phosphoprotein</keyword>
<evidence type="ECO:0000256" key="4">
    <source>
        <dbReference type="RuleBase" id="RU369004"/>
    </source>
</evidence>
<evidence type="ECO:0000313" key="6">
    <source>
        <dbReference type="Proteomes" id="UP001652600"/>
    </source>
</evidence>
<dbReference type="GO" id="GO:0043424">
    <property type="term" value="F:protein histidine kinase binding"/>
    <property type="evidence" value="ECO:0007669"/>
    <property type="project" value="UniProtKB-UniRule"/>
</dbReference>
<keyword evidence="1 4" id="KW-0932">Cytokinin signaling pathway</keyword>
<reference evidence="7" key="1">
    <citation type="submission" date="2025-08" db="UniProtKB">
        <authorList>
            <consortium name="RefSeq"/>
        </authorList>
    </citation>
    <scope>IDENTIFICATION</scope>
    <source>
        <tissue evidence="7">Stem</tissue>
    </source>
</reference>
<proteinExistence type="predicted"/>
<dbReference type="PANTHER" id="PTHR28242:SF41">
    <property type="entry name" value="HISTIDINE CONTAINING PHOSPHOTRANSFER PROTEIN"/>
    <property type="match status" value="1"/>
</dbReference>
<evidence type="ECO:0000259" key="5">
    <source>
        <dbReference type="PROSITE" id="PS50894"/>
    </source>
</evidence>
<sequence length="150" mass="17262">MDNNFGLHQEIAEMRQSLFSDGILSDQFVQVEQLGFDDPHFLQRLLTVYFRESTQSIASLENALERPSCNLRTLERPLHKFKGASASIGAIRVTREVDLALQACREDDVPGAKAAVERINNEYIRLRRRLQDYFQLMRQAGPSERAVRPR</sequence>
<organism evidence="6 7">
    <name type="scientific">Cucumis melo</name>
    <name type="common">Muskmelon</name>
    <dbReference type="NCBI Taxonomy" id="3656"/>
    <lineage>
        <taxon>Eukaryota</taxon>
        <taxon>Viridiplantae</taxon>
        <taxon>Streptophyta</taxon>
        <taxon>Embryophyta</taxon>
        <taxon>Tracheophyta</taxon>
        <taxon>Spermatophyta</taxon>
        <taxon>Magnoliopsida</taxon>
        <taxon>eudicotyledons</taxon>
        <taxon>Gunneridae</taxon>
        <taxon>Pentapetalae</taxon>
        <taxon>rosids</taxon>
        <taxon>fabids</taxon>
        <taxon>Cucurbitales</taxon>
        <taxon>Cucurbitaceae</taxon>
        <taxon>Benincaseae</taxon>
        <taxon>Cucumis</taxon>
    </lineage>
</organism>
<dbReference type="KEGG" id="cmo:103498077"/>
<dbReference type="InterPro" id="IPR045871">
    <property type="entry name" value="AHP1-5/YPD1"/>
</dbReference>
<comment type="domain">
    <text evidence="4">Histidine-containing phosphotransfer domain (HPt) contains an active histidine that mediates the phosphotransfer.</text>
</comment>
<comment type="function">
    <text evidence="4">Functions as a two-component phosphorelay mediators between cytokinin sensor histidine kinases and response regulators (B-type ARRs). Plays an important role in propagating cytokinin signal transduction.</text>
</comment>
<evidence type="ECO:0000313" key="7">
    <source>
        <dbReference type="RefSeq" id="XP_008458783.2"/>
    </source>
</evidence>
<dbReference type="Gene3D" id="1.20.120.160">
    <property type="entry name" value="HPT domain"/>
    <property type="match status" value="1"/>
</dbReference>
<dbReference type="GO" id="GO:0009736">
    <property type="term" value="P:cytokinin-activated signaling pathway"/>
    <property type="evidence" value="ECO:0007669"/>
    <property type="project" value="UniProtKB-KW"/>
</dbReference>
<dbReference type="GO" id="GO:0000160">
    <property type="term" value="P:phosphorelay signal transduction system"/>
    <property type="evidence" value="ECO:0007669"/>
    <property type="project" value="UniProtKB-UniRule"/>
</dbReference>
<dbReference type="InterPro" id="IPR036641">
    <property type="entry name" value="HPT_dom_sf"/>
</dbReference>
<dbReference type="eggNOG" id="KOG4747">
    <property type="taxonomic scope" value="Eukaryota"/>
</dbReference>
<dbReference type="Pfam" id="PF01627">
    <property type="entry name" value="Hpt"/>
    <property type="match status" value="1"/>
</dbReference>
<dbReference type="GO" id="GO:0009927">
    <property type="term" value="F:histidine phosphotransfer kinase activity"/>
    <property type="evidence" value="ECO:0007669"/>
    <property type="project" value="UniProtKB-UniRule"/>
</dbReference>
<name>A0A1S3C868_CUCME</name>
<keyword evidence="6" id="KW-1185">Reference proteome</keyword>
<evidence type="ECO:0000256" key="3">
    <source>
        <dbReference type="PROSITE-ProRule" id="PRU00110"/>
    </source>
</evidence>
<evidence type="ECO:0000256" key="2">
    <source>
        <dbReference type="ARBA" id="ARBA00023012"/>
    </source>
</evidence>
<evidence type="ECO:0000256" key="1">
    <source>
        <dbReference type="ARBA" id="ARBA00022864"/>
    </source>
</evidence>
<dbReference type="GeneID" id="103498077"/>
<dbReference type="Proteomes" id="UP001652600">
    <property type="component" value="Chromosome 5"/>
</dbReference>
<dbReference type="GO" id="GO:0005634">
    <property type="term" value="C:nucleus"/>
    <property type="evidence" value="ECO:0007669"/>
    <property type="project" value="UniProtKB-SubCell"/>
</dbReference>
<feature type="modified residue" description="Phosphohistidine" evidence="3">
    <location>
        <position position="79"/>
    </location>
</feature>